<evidence type="ECO:0000256" key="6">
    <source>
        <dbReference type="SAM" id="Phobius"/>
    </source>
</evidence>
<dbReference type="PANTHER" id="PTHR36115:SF10">
    <property type="entry name" value="RDD DOMAIN-CONTAINING PROTEIN"/>
    <property type="match status" value="1"/>
</dbReference>
<dbReference type="AlphaFoldDB" id="A0A3A6TZC0"/>
<keyword evidence="2" id="KW-1003">Cell membrane</keyword>
<feature type="transmembrane region" description="Helical" evidence="6">
    <location>
        <begin position="74"/>
        <end position="93"/>
    </location>
</feature>
<accession>A0A3A6TZC0</accession>
<evidence type="ECO:0000256" key="5">
    <source>
        <dbReference type="ARBA" id="ARBA00023136"/>
    </source>
</evidence>
<feature type="domain" description="RDD" evidence="7">
    <location>
        <begin position="14"/>
        <end position="150"/>
    </location>
</feature>
<keyword evidence="5 6" id="KW-0472">Membrane</keyword>
<keyword evidence="3 6" id="KW-0812">Transmembrane</keyword>
<dbReference type="Pfam" id="PF06271">
    <property type="entry name" value="RDD"/>
    <property type="match status" value="1"/>
</dbReference>
<dbReference type="GO" id="GO:0005886">
    <property type="term" value="C:plasma membrane"/>
    <property type="evidence" value="ECO:0007669"/>
    <property type="project" value="UniProtKB-SubCell"/>
</dbReference>
<sequence>MAKITPEHANCPRASFFRRIGAATYDVLVAAGILIFALIFGFIVFTIMVKSGLLSDHGYEIISDTLLAVPVYKAVWQLYLTLVIVSFYAYFWSRGGQTLGMRAWRLKVQHPNGQSLSLITAYARVLWSLLGVGNVFMLLSPEKLSLQDKMTRSEVVILTKEANNMTSWKKAK</sequence>
<evidence type="ECO:0000256" key="1">
    <source>
        <dbReference type="ARBA" id="ARBA00004651"/>
    </source>
</evidence>
<evidence type="ECO:0000313" key="8">
    <source>
        <dbReference type="EMBL" id="RJY06820.1"/>
    </source>
</evidence>
<dbReference type="InterPro" id="IPR010432">
    <property type="entry name" value="RDD"/>
</dbReference>
<name>A0A3A6TZC0_9GAMM</name>
<reference evidence="8 9" key="1">
    <citation type="submission" date="2018-09" db="EMBL/GenBank/DDBJ databases">
        <title>Phylogeny of the Shewanellaceae, and recommendation for two new genera, Pseudoshewanella and Parashewanella.</title>
        <authorList>
            <person name="Wang G."/>
        </authorList>
    </citation>
    <scope>NUCLEOTIDE SEQUENCE [LARGE SCALE GENOMIC DNA]</scope>
    <source>
        <strain evidence="8 9">KCTC 22492</strain>
    </source>
</reference>
<proteinExistence type="predicted"/>
<organism evidence="8 9">
    <name type="scientific">Parashewanella spongiae</name>
    <dbReference type="NCBI Taxonomy" id="342950"/>
    <lineage>
        <taxon>Bacteria</taxon>
        <taxon>Pseudomonadati</taxon>
        <taxon>Pseudomonadota</taxon>
        <taxon>Gammaproteobacteria</taxon>
        <taxon>Alteromonadales</taxon>
        <taxon>Shewanellaceae</taxon>
        <taxon>Parashewanella</taxon>
    </lineage>
</organism>
<comment type="subcellular location">
    <subcellularLocation>
        <location evidence="1">Cell membrane</location>
        <topology evidence="1">Multi-pass membrane protein</topology>
    </subcellularLocation>
</comment>
<dbReference type="OrthoDB" id="9793824at2"/>
<keyword evidence="4 6" id="KW-1133">Transmembrane helix</keyword>
<dbReference type="PANTHER" id="PTHR36115">
    <property type="entry name" value="PROLINE-RICH ANTIGEN HOMOLOG-RELATED"/>
    <property type="match status" value="1"/>
</dbReference>
<feature type="transmembrane region" description="Helical" evidence="6">
    <location>
        <begin position="114"/>
        <end position="139"/>
    </location>
</feature>
<dbReference type="RefSeq" id="WP_121854853.1">
    <property type="nucleotide sequence ID" value="NZ_CP037952.1"/>
</dbReference>
<keyword evidence="9" id="KW-1185">Reference proteome</keyword>
<feature type="transmembrane region" description="Helical" evidence="6">
    <location>
        <begin position="27"/>
        <end position="49"/>
    </location>
</feature>
<protein>
    <submittedName>
        <fullName evidence="8">RDD family protein</fullName>
    </submittedName>
</protein>
<evidence type="ECO:0000313" key="9">
    <source>
        <dbReference type="Proteomes" id="UP000273022"/>
    </source>
</evidence>
<gene>
    <name evidence="8" type="ORF">D5R81_17220</name>
</gene>
<dbReference type="EMBL" id="QYYH01000149">
    <property type="protein sequence ID" value="RJY06820.1"/>
    <property type="molecule type" value="Genomic_DNA"/>
</dbReference>
<dbReference type="InterPro" id="IPR051791">
    <property type="entry name" value="Pra-immunoreactive"/>
</dbReference>
<evidence type="ECO:0000256" key="3">
    <source>
        <dbReference type="ARBA" id="ARBA00022692"/>
    </source>
</evidence>
<evidence type="ECO:0000256" key="4">
    <source>
        <dbReference type="ARBA" id="ARBA00022989"/>
    </source>
</evidence>
<evidence type="ECO:0000256" key="2">
    <source>
        <dbReference type="ARBA" id="ARBA00022475"/>
    </source>
</evidence>
<comment type="caution">
    <text evidence="8">The sequence shown here is derived from an EMBL/GenBank/DDBJ whole genome shotgun (WGS) entry which is preliminary data.</text>
</comment>
<dbReference type="Proteomes" id="UP000273022">
    <property type="component" value="Unassembled WGS sequence"/>
</dbReference>
<evidence type="ECO:0000259" key="7">
    <source>
        <dbReference type="Pfam" id="PF06271"/>
    </source>
</evidence>